<keyword evidence="7" id="KW-0862">Zinc</keyword>
<keyword evidence="9 11" id="KW-0239">DNA-directed DNA polymerase</keyword>
<dbReference type="InterPro" id="IPR027417">
    <property type="entry name" value="P-loop_NTPase"/>
</dbReference>
<keyword evidence="5" id="KW-0479">Metal-binding</keyword>
<dbReference type="SMART" id="SM00382">
    <property type="entry name" value="AAA"/>
    <property type="match status" value="1"/>
</dbReference>
<dbReference type="FunFam" id="3.40.50.300:FF:000014">
    <property type="entry name" value="DNA polymerase III subunit gamma/tau"/>
    <property type="match status" value="1"/>
</dbReference>
<dbReference type="GO" id="GO:0005524">
    <property type="term" value="F:ATP binding"/>
    <property type="evidence" value="ECO:0007669"/>
    <property type="project" value="UniProtKB-KW"/>
</dbReference>
<evidence type="ECO:0000313" key="13">
    <source>
        <dbReference type="EMBL" id="HGE99311.1"/>
    </source>
</evidence>
<evidence type="ECO:0000256" key="10">
    <source>
        <dbReference type="ARBA" id="ARBA00049244"/>
    </source>
</evidence>
<dbReference type="PANTHER" id="PTHR11669">
    <property type="entry name" value="REPLICATION FACTOR C / DNA POLYMERASE III GAMMA-TAU SUBUNIT"/>
    <property type="match status" value="1"/>
</dbReference>
<dbReference type="AlphaFoldDB" id="A0A7C3YQ07"/>
<dbReference type="NCBIfam" id="TIGR01128">
    <property type="entry name" value="holA"/>
    <property type="match status" value="1"/>
</dbReference>
<evidence type="ECO:0000256" key="2">
    <source>
        <dbReference type="ARBA" id="ARBA00022679"/>
    </source>
</evidence>
<dbReference type="Gene3D" id="1.10.8.60">
    <property type="match status" value="1"/>
</dbReference>
<keyword evidence="6 11" id="KW-0547">Nucleotide-binding</keyword>
<evidence type="ECO:0000256" key="6">
    <source>
        <dbReference type="ARBA" id="ARBA00022741"/>
    </source>
</evidence>
<comment type="caution">
    <text evidence="13">The sequence shown here is derived from an EMBL/GenBank/DDBJ whole genome shotgun (WGS) entry which is preliminary data.</text>
</comment>
<proteinExistence type="inferred from homology"/>
<dbReference type="Pfam" id="PF22608">
    <property type="entry name" value="DNAX_ATPase_lid"/>
    <property type="match status" value="1"/>
</dbReference>
<evidence type="ECO:0000256" key="8">
    <source>
        <dbReference type="ARBA" id="ARBA00022840"/>
    </source>
</evidence>
<comment type="catalytic activity">
    <reaction evidence="10 11">
        <text>DNA(n) + a 2'-deoxyribonucleoside 5'-triphosphate = DNA(n+1) + diphosphate</text>
        <dbReference type="Rhea" id="RHEA:22508"/>
        <dbReference type="Rhea" id="RHEA-COMP:17339"/>
        <dbReference type="Rhea" id="RHEA-COMP:17340"/>
        <dbReference type="ChEBI" id="CHEBI:33019"/>
        <dbReference type="ChEBI" id="CHEBI:61560"/>
        <dbReference type="ChEBI" id="CHEBI:173112"/>
        <dbReference type="EC" id="2.7.7.7"/>
    </reaction>
</comment>
<dbReference type="CDD" id="cd00009">
    <property type="entry name" value="AAA"/>
    <property type="match status" value="1"/>
</dbReference>
<feature type="domain" description="AAA+ ATPase" evidence="12">
    <location>
        <begin position="36"/>
        <end position="180"/>
    </location>
</feature>
<dbReference type="InterPro" id="IPR022754">
    <property type="entry name" value="DNA_pol_III_gamma-3"/>
</dbReference>
<dbReference type="Pfam" id="PF13177">
    <property type="entry name" value="DNA_pol3_delta2"/>
    <property type="match status" value="1"/>
</dbReference>
<dbReference type="SUPFAM" id="SSF48019">
    <property type="entry name" value="post-AAA+ oligomerization domain-like"/>
    <property type="match status" value="1"/>
</dbReference>
<organism evidence="13">
    <name type="scientific">candidate division WOR-3 bacterium</name>
    <dbReference type="NCBI Taxonomy" id="2052148"/>
    <lineage>
        <taxon>Bacteria</taxon>
        <taxon>Bacteria division WOR-3</taxon>
    </lineage>
</organism>
<dbReference type="InterPro" id="IPR008921">
    <property type="entry name" value="DNA_pol3_clamp-load_cplx_C"/>
</dbReference>
<comment type="subunit">
    <text evidence="11">DNA polymerase III contains a core (composed of alpha, epsilon and theta chains) that associates with a tau subunit. This core dimerizes to form the POLIII' complex. PolIII' associates with the gamma complex (composed of gamma, delta, delta', psi and chi chains) and with the beta chain to form the complete DNA polymerase III complex.</text>
</comment>
<dbReference type="FunFam" id="1.10.8.60:FF:000013">
    <property type="entry name" value="DNA polymerase III subunit gamma/tau"/>
    <property type="match status" value="1"/>
</dbReference>
<dbReference type="NCBIfam" id="NF004046">
    <property type="entry name" value="PRK05563.1"/>
    <property type="match status" value="1"/>
</dbReference>
<dbReference type="InterPro" id="IPR012763">
    <property type="entry name" value="DNA_pol_III_sug/sutau_N"/>
</dbReference>
<keyword evidence="3 11" id="KW-0548">Nucleotidyltransferase</keyword>
<comment type="function">
    <text evidence="11">DNA polymerase III is a complex, multichain enzyme responsible for most of the replicative synthesis in bacteria. This DNA polymerase also exhibits 3' to 5' exonuclease activity.</text>
</comment>
<keyword evidence="4 11" id="KW-0235">DNA replication</keyword>
<evidence type="ECO:0000256" key="11">
    <source>
        <dbReference type="RuleBase" id="RU364063"/>
    </source>
</evidence>
<dbReference type="CDD" id="cd18137">
    <property type="entry name" value="HLD_clamp_pol_III_gamma_tau"/>
    <property type="match status" value="1"/>
</dbReference>
<comment type="similarity">
    <text evidence="1 11">Belongs to the DnaX/STICHEL family.</text>
</comment>
<dbReference type="EC" id="2.7.7.7" evidence="11"/>
<dbReference type="PANTHER" id="PTHR11669:SF0">
    <property type="entry name" value="PROTEIN STICHEL-LIKE 2"/>
    <property type="match status" value="1"/>
</dbReference>
<dbReference type="GO" id="GO:0009360">
    <property type="term" value="C:DNA polymerase III complex"/>
    <property type="evidence" value="ECO:0007669"/>
    <property type="project" value="InterPro"/>
</dbReference>
<accession>A0A7C3YQ07</accession>
<dbReference type="GO" id="GO:0003677">
    <property type="term" value="F:DNA binding"/>
    <property type="evidence" value="ECO:0007669"/>
    <property type="project" value="InterPro"/>
</dbReference>
<dbReference type="EMBL" id="DTMQ01000031">
    <property type="protein sequence ID" value="HGE99311.1"/>
    <property type="molecule type" value="Genomic_DNA"/>
</dbReference>
<dbReference type="InterPro" id="IPR045085">
    <property type="entry name" value="HLD_clamp_pol_III_gamma_tau"/>
</dbReference>
<sequence length="363" mass="41663">MRQILSLKYRPQTFDEIEGQEHIKKTLKKAIAHNKIANAYLFCGPRGVGKTTTARILASCLNCTSFSEPTISPCGKCLSCRDIKYSRSIDVLEIDGASNRQIDDIRNLRENAKYAPVFSRYKIYIIDEVHMLTREAFNALLKTLEEPPPHVKFIFATTAPHKLPETIISRCQRFDFRKAGVEEIVSRLKKIAQKEGIKIEESALYTIARRSEGAIRDGEVLLDQIAAYSDKVITVQMVEEILDIIPEETFFSYFALLKEGDKGKLLAFLEKLSQSSYDPIEFYSGLIKFFRTLLLVKNDLPAKILGLSPEDYQKFQKEVDTTKEEEITRILSRLLDTEEMMRRTFFPEILLEVISLKLLSRDD</sequence>
<evidence type="ECO:0000256" key="3">
    <source>
        <dbReference type="ARBA" id="ARBA00022695"/>
    </source>
</evidence>
<dbReference type="InterPro" id="IPR003593">
    <property type="entry name" value="AAA+_ATPase"/>
</dbReference>
<evidence type="ECO:0000256" key="4">
    <source>
        <dbReference type="ARBA" id="ARBA00022705"/>
    </source>
</evidence>
<gene>
    <name evidence="11 13" type="primary">dnaX</name>
    <name evidence="13" type="ORF">ENX07_04495</name>
</gene>
<keyword evidence="2 11" id="KW-0808">Transferase</keyword>
<evidence type="ECO:0000256" key="7">
    <source>
        <dbReference type="ARBA" id="ARBA00022833"/>
    </source>
</evidence>
<evidence type="ECO:0000256" key="1">
    <source>
        <dbReference type="ARBA" id="ARBA00006360"/>
    </source>
</evidence>
<name>A0A7C3YQ07_UNCW3</name>
<dbReference type="GO" id="GO:0046872">
    <property type="term" value="F:metal ion binding"/>
    <property type="evidence" value="ECO:0007669"/>
    <property type="project" value="UniProtKB-KW"/>
</dbReference>
<dbReference type="Pfam" id="PF12169">
    <property type="entry name" value="DNA_pol3_gamma3"/>
    <property type="match status" value="1"/>
</dbReference>
<protein>
    <recommendedName>
        <fullName evidence="11">DNA polymerase III subunit gamma/tau</fullName>
        <ecNumber evidence="11">2.7.7.7</ecNumber>
    </recommendedName>
</protein>
<dbReference type="InterPro" id="IPR050238">
    <property type="entry name" value="DNA_Rep/Repair_Clamp_Loader"/>
</dbReference>
<keyword evidence="8 11" id="KW-0067">ATP-binding</keyword>
<dbReference type="NCBIfam" id="TIGR02397">
    <property type="entry name" value="dnaX_nterm"/>
    <property type="match status" value="1"/>
</dbReference>
<dbReference type="GO" id="GO:0006261">
    <property type="term" value="P:DNA-templated DNA replication"/>
    <property type="evidence" value="ECO:0007669"/>
    <property type="project" value="TreeGrafter"/>
</dbReference>
<dbReference type="Gene3D" id="3.40.50.300">
    <property type="entry name" value="P-loop containing nucleotide triphosphate hydrolases"/>
    <property type="match status" value="1"/>
</dbReference>
<dbReference type="InterPro" id="IPR005790">
    <property type="entry name" value="DNA_polIII_delta"/>
</dbReference>
<reference evidence="13" key="1">
    <citation type="journal article" date="2020" name="mSystems">
        <title>Genome- and Community-Level Interaction Insights into Carbon Utilization and Element Cycling Functions of Hydrothermarchaeota in Hydrothermal Sediment.</title>
        <authorList>
            <person name="Zhou Z."/>
            <person name="Liu Y."/>
            <person name="Xu W."/>
            <person name="Pan J."/>
            <person name="Luo Z.H."/>
            <person name="Li M."/>
        </authorList>
    </citation>
    <scope>NUCLEOTIDE SEQUENCE [LARGE SCALE GENOMIC DNA]</scope>
    <source>
        <strain evidence="13">SpSt-906</strain>
    </source>
</reference>
<evidence type="ECO:0000256" key="9">
    <source>
        <dbReference type="ARBA" id="ARBA00022932"/>
    </source>
</evidence>
<dbReference type="SUPFAM" id="SSF52540">
    <property type="entry name" value="P-loop containing nucleoside triphosphate hydrolases"/>
    <property type="match status" value="1"/>
</dbReference>
<dbReference type="Gene3D" id="1.20.272.10">
    <property type="match status" value="1"/>
</dbReference>
<evidence type="ECO:0000259" key="12">
    <source>
        <dbReference type="SMART" id="SM00382"/>
    </source>
</evidence>
<evidence type="ECO:0000256" key="5">
    <source>
        <dbReference type="ARBA" id="ARBA00022723"/>
    </source>
</evidence>
<dbReference type="GO" id="GO:0003887">
    <property type="term" value="F:DNA-directed DNA polymerase activity"/>
    <property type="evidence" value="ECO:0007669"/>
    <property type="project" value="UniProtKB-KW"/>
</dbReference>